<keyword evidence="2" id="KW-1185">Reference proteome</keyword>
<evidence type="ECO:0000313" key="2">
    <source>
        <dbReference type="Proteomes" id="UP000640333"/>
    </source>
</evidence>
<organism evidence="1 2">
    <name type="scientific">Pontibacterium sinense</name>
    <dbReference type="NCBI Taxonomy" id="2781979"/>
    <lineage>
        <taxon>Bacteria</taxon>
        <taxon>Pseudomonadati</taxon>
        <taxon>Pseudomonadota</taxon>
        <taxon>Gammaproteobacteria</taxon>
        <taxon>Oceanospirillales</taxon>
        <taxon>Oceanospirillaceae</taxon>
        <taxon>Pontibacterium</taxon>
    </lineage>
</organism>
<dbReference type="Proteomes" id="UP000640333">
    <property type="component" value="Unassembled WGS sequence"/>
</dbReference>
<protein>
    <submittedName>
        <fullName evidence="1">Uncharacterized protein</fullName>
    </submittedName>
</protein>
<dbReference type="RefSeq" id="WP_193954213.1">
    <property type="nucleotide sequence ID" value="NZ_JADEYS010000016.1"/>
</dbReference>
<dbReference type="AlphaFoldDB" id="A0A8J7FLS8"/>
<name>A0A8J7FLS8_9GAMM</name>
<gene>
    <name evidence="1" type="ORF">IOQ59_15075</name>
</gene>
<dbReference type="EMBL" id="JADEYS010000016">
    <property type="protein sequence ID" value="MBE9398578.1"/>
    <property type="molecule type" value="Genomic_DNA"/>
</dbReference>
<proteinExistence type="predicted"/>
<accession>A0A8J7FLS8</accession>
<sequence length="101" mass="11146">MNAPVDFQKPFEAVKSLMTIQAEAITKSVEQQQKSGEELTNFFKAEAEKAKELKTPEDIIKFNMDANKALFELMKAQGEAFTAIANSAREAAMSEVASLTK</sequence>
<reference evidence="1" key="1">
    <citation type="submission" date="2020-10" db="EMBL/GenBank/DDBJ databases">
        <title>Bacterium isolated from coastal waters sediment.</title>
        <authorList>
            <person name="Chen R.-J."/>
            <person name="Lu D.-C."/>
            <person name="Zhu K.-L."/>
            <person name="Du Z.-J."/>
        </authorList>
    </citation>
    <scope>NUCLEOTIDE SEQUENCE</scope>
    <source>
        <strain evidence="1">N1Y112</strain>
    </source>
</reference>
<evidence type="ECO:0000313" key="1">
    <source>
        <dbReference type="EMBL" id="MBE9398578.1"/>
    </source>
</evidence>
<comment type="caution">
    <text evidence="1">The sequence shown here is derived from an EMBL/GenBank/DDBJ whole genome shotgun (WGS) entry which is preliminary data.</text>
</comment>